<dbReference type="Proteomes" id="UP000697710">
    <property type="component" value="Unassembled WGS sequence"/>
</dbReference>
<protein>
    <submittedName>
        <fullName evidence="1">Uncharacterized protein</fullName>
    </submittedName>
</protein>
<name>A0A956LVG3_UNCEI</name>
<evidence type="ECO:0000313" key="2">
    <source>
        <dbReference type="Proteomes" id="UP000697710"/>
    </source>
</evidence>
<dbReference type="AlphaFoldDB" id="A0A956LVG3"/>
<dbReference type="EMBL" id="JAGQHR010000010">
    <property type="protein sequence ID" value="MCA9726199.1"/>
    <property type="molecule type" value="Genomic_DNA"/>
</dbReference>
<accession>A0A956LVG3</accession>
<gene>
    <name evidence="1" type="ORF">KC729_00845</name>
</gene>
<proteinExistence type="predicted"/>
<reference evidence="1" key="1">
    <citation type="submission" date="2020-04" db="EMBL/GenBank/DDBJ databases">
        <authorList>
            <person name="Zhang T."/>
        </authorList>
    </citation>
    <scope>NUCLEOTIDE SEQUENCE</scope>
    <source>
        <strain evidence="1">HKST-UBA01</strain>
    </source>
</reference>
<evidence type="ECO:0000313" key="1">
    <source>
        <dbReference type="EMBL" id="MCA9726199.1"/>
    </source>
</evidence>
<organism evidence="1 2">
    <name type="scientific">Eiseniibacteriota bacterium</name>
    <dbReference type="NCBI Taxonomy" id="2212470"/>
    <lineage>
        <taxon>Bacteria</taxon>
        <taxon>Candidatus Eiseniibacteriota</taxon>
    </lineage>
</organism>
<comment type="caution">
    <text evidence="1">The sequence shown here is derived from an EMBL/GenBank/DDBJ whole genome shotgun (WGS) entry which is preliminary data.</text>
</comment>
<reference evidence="1" key="2">
    <citation type="journal article" date="2021" name="Microbiome">
        <title>Successional dynamics and alternative stable states in a saline activated sludge microbial community over 9 years.</title>
        <authorList>
            <person name="Wang Y."/>
            <person name="Ye J."/>
            <person name="Ju F."/>
            <person name="Liu L."/>
            <person name="Boyd J.A."/>
            <person name="Deng Y."/>
            <person name="Parks D.H."/>
            <person name="Jiang X."/>
            <person name="Yin X."/>
            <person name="Woodcroft B.J."/>
            <person name="Tyson G.W."/>
            <person name="Hugenholtz P."/>
            <person name="Polz M.F."/>
            <person name="Zhang T."/>
        </authorList>
    </citation>
    <scope>NUCLEOTIDE SEQUENCE</scope>
    <source>
        <strain evidence="1">HKST-UBA01</strain>
    </source>
</reference>
<sequence length="107" mass="11623">MQKEIEKFSPGAPIQILGVNAIEQEPGNASICDGRDIPWLQETTASPIWAPWNVAYRDVVVLDRNNEIALVFNLSHYSLAYPGNYAALRDSLLEVAAATDGVGRAAP</sequence>